<evidence type="ECO:0000259" key="6">
    <source>
        <dbReference type="Pfam" id="PF00535"/>
    </source>
</evidence>
<organism evidence="7 8">
    <name type="scientific">Achromobacter kerstersii</name>
    <dbReference type="NCBI Taxonomy" id="1353890"/>
    <lineage>
        <taxon>Bacteria</taxon>
        <taxon>Pseudomonadati</taxon>
        <taxon>Pseudomonadota</taxon>
        <taxon>Betaproteobacteria</taxon>
        <taxon>Burkholderiales</taxon>
        <taxon>Alcaligenaceae</taxon>
        <taxon>Achromobacter</taxon>
    </lineage>
</organism>
<keyword evidence="4" id="KW-0808">Transferase</keyword>
<sequence>MIGICIPAHNEEKAIATCLRAVTRAARHPGLRAEPVKIVVVLDHCRDRTATVSAAWPVHCLSIQARNVGVARALGAQHLLDAGARWLAFTDADTRVSAGWLVDQLSLEAEVVCGTVAVSGWAAHGVHAASARKRFAQHYQDRDGHRHVHGANLGIEANAYRRIGGFAALSCSEDQALVDKLEEGGARIAWTSLPRVTTSARPYSRVEGGFASALREGWNQPRKTR</sequence>
<dbReference type="Proteomes" id="UP000494269">
    <property type="component" value="Unassembled WGS sequence"/>
</dbReference>
<evidence type="ECO:0000256" key="4">
    <source>
        <dbReference type="ARBA" id="ARBA00022679"/>
    </source>
</evidence>
<keyword evidence="8" id="KW-1185">Reference proteome</keyword>
<proteinExistence type="predicted"/>
<dbReference type="RefSeq" id="WP_175170212.1">
    <property type="nucleotide sequence ID" value="NZ_CADIJQ010000004.1"/>
</dbReference>
<evidence type="ECO:0000313" key="8">
    <source>
        <dbReference type="Proteomes" id="UP000494269"/>
    </source>
</evidence>
<evidence type="ECO:0000256" key="2">
    <source>
        <dbReference type="ARBA" id="ARBA00022475"/>
    </source>
</evidence>
<feature type="domain" description="Glycosyltransferase 2-like" evidence="6">
    <location>
        <begin position="4"/>
        <end position="160"/>
    </location>
</feature>
<name>A0A6S7AAF8_9BURK</name>
<dbReference type="GO" id="GO:0005886">
    <property type="term" value="C:plasma membrane"/>
    <property type="evidence" value="ECO:0007669"/>
    <property type="project" value="UniProtKB-SubCell"/>
</dbReference>
<gene>
    <name evidence="7" type="ORF">LMG3441_03055</name>
</gene>
<dbReference type="InterPro" id="IPR001173">
    <property type="entry name" value="Glyco_trans_2-like"/>
</dbReference>
<dbReference type="PANTHER" id="PTHR43646:SF2">
    <property type="entry name" value="GLYCOSYLTRANSFERASE 2-LIKE DOMAIN-CONTAINING PROTEIN"/>
    <property type="match status" value="1"/>
</dbReference>
<dbReference type="Gene3D" id="3.90.550.10">
    <property type="entry name" value="Spore Coat Polysaccharide Biosynthesis Protein SpsA, Chain A"/>
    <property type="match status" value="1"/>
</dbReference>
<reference evidence="7 8" key="1">
    <citation type="submission" date="2020-04" db="EMBL/GenBank/DDBJ databases">
        <authorList>
            <person name="De Canck E."/>
        </authorList>
    </citation>
    <scope>NUCLEOTIDE SEQUENCE [LARGE SCALE GENOMIC DNA]</scope>
    <source>
        <strain evidence="7 8">LMG 3441</strain>
    </source>
</reference>
<keyword evidence="2" id="KW-1003">Cell membrane</keyword>
<protein>
    <recommendedName>
        <fullName evidence="6">Glycosyltransferase 2-like domain-containing protein</fullName>
    </recommendedName>
</protein>
<dbReference type="InterPro" id="IPR029044">
    <property type="entry name" value="Nucleotide-diphossugar_trans"/>
</dbReference>
<evidence type="ECO:0000256" key="3">
    <source>
        <dbReference type="ARBA" id="ARBA00022676"/>
    </source>
</evidence>
<dbReference type="GO" id="GO:0016757">
    <property type="term" value="F:glycosyltransferase activity"/>
    <property type="evidence" value="ECO:0007669"/>
    <property type="project" value="UniProtKB-KW"/>
</dbReference>
<dbReference type="AlphaFoldDB" id="A0A6S7AAF8"/>
<evidence type="ECO:0000256" key="1">
    <source>
        <dbReference type="ARBA" id="ARBA00004236"/>
    </source>
</evidence>
<keyword evidence="5" id="KW-0472">Membrane</keyword>
<dbReference type="EMBL" id="CADIJQ010000004">
    <property type="protein sequence ID" value="CAB3709847.1"/>
    <property type="molecule type" value="Genomic_DNA"/>
</dbReference>
<dbReference type="CDD" id="cd00761">
    <property type="entry name" value="Glyco_tranf_GTA_type"/>
    <property type="match status" value="1"/>
</dbReference>
<evidence type="ECO:0000313" key="7">
    <source>
        <dbReference type="EMBL" id="CAB3709847.1"/>
    </source>
</evidence>
<dbReference type="PANTHER" id="PTHR43646">
    <property type="entry name" value="GLYCOSYLTRANSFERASE"/>
    <property type="match status" value="1"/>
</dbReference>
<comment type="subcellular location">
    <subcellularLocation>
        <location evidence="1">Cell membrane</location>
    </subcellularLocation>
</comment>
<dbReference type="SUPFAM" id="SSF53448">
    <property type="entry name" value="Nucleotide-diphospho-sugar transferases"/>
    <property type="match status" value="1"/>
</dbReference>
<keyword evidence="3" id="KW-0328">Glycosyltransferase</keyword>
<evidence type="ECO:0000256" key="5">
    <source>
        <dbReference type="ARBA" id="ARBA00023136"/>
    </source>
</evidence>
<dbReference type="Pfam" id="PF00535">
    <property type="entry name" value="Glycos_transf_2"/>
    <property type="match status" value="1"/>
</dbReference>
<accession>A0A6S7AAF8</accession>